<evidence type="ECO:0000256" key="3">
    <source>
        <dbReference type="ARBA" id="ARBA00012393"/>
    </source>
</evidence>
<dbReference type="Proteomes" id="UP000198734">
    <property type="component" value="Unassembled WGS sequence"/>
</dbReference>
<comment type="similarity">
    <text evidence="2">Belongs to the RibF family.</text>
</comment>
<sequence>MKVILIDAENLEAVQRKSEQSVMALGFFDGLHKGHQTVIQIAKQHASKKQLPLAVMSFFPHPKTVITNSNVDYLMPIEEKTHQLKKLGVDLLYIVHFTKEFASLAPQTFVEQYLMKLGVKVAVAGFDYKYGFKGEGQVHMIAEQSQQQIQVVIAPKVEMAGEKISSTLCRNLLKAGHVEKIYALCGRPYSIQYDLQEGIEPYFTLPKRGHYNVEIHTTQHIYSNVIEVMDEHFIRGVNIQSSDKVKIVFYEADPYYMKELVN</sequence>
<evidence type="ECO:0000313" key="13">
    <source>
        <dbReference type="EMBL" id="SFQ73980.1"/>
    </source>
</evidence>
<dbReference type="UniPathway" id="UPA00277">
    <property type="reaction ID" value="UER00407"/>
</dbReference>
<dbReference type="GO" id="GO:0005524">
    <property type="term" value="F:ATP binding"/>
    <property type="evidence" value="ECO:0007669"/>
    <property type="project" value="UniProtKB-KW"/>
</dbReference>
<dbReference type="FunFam" id="3.40.50.620:FF:000021">
    <property type="entry name" value="Riboflavin biosynthesis protein"/>
    <property type="match status" value="1"/>
</dbReference>
<accession>A0A1I6AZ72</accession>
<dbReference type="NCBIfam" id="TIGR00125">
    <property type="entry name" value="cyt_tran_rel"/>
    <property type="match status" value="1"/>
</dbReference>
<keyword evidence="4" id="KW-0285">Flavoprotein</keyword>
<evidence type="ECO:0000256" key="9">
    <source>
        <dbReference type="ARBA" id="ARBA00022827"/>
    </source>
</evidence>
<dbReference type="GO" id="GO:0006747">
    <property type="term" value="P:FAD biosynthetic process"/>
    <property type="evidence" value="ECO:0007669"/>
    <property type="project" value="UniProtKB-UniPathway"/>
</dbReference>
<dbReference type="GO" id="GO:0009231">
    <property type="term" value="P:riboflavin biosynthetic process"/>
    <property type="evidence" value="ECO:0007669"/>
    <property type="project" value="InterPro"/>
</dbReference>
<dbReference type="PANTHER" id="PTHR22749:SF6">
    <property type="entry name" value="RIBOFLAVIN KINASE"/>
    <property type="match status" value="1"/>
</dbReference>
<dbReference type="Gene3D" id="3.40.50.620">
    <property type="entry name" value="HUPs"/>
    <property type="match status" value="1"/>
</dbReference>
<keyword evidence="9" id="KW-0274">FAD</keyword>
<evidence type="ECO:0000256" key="5">
    <source>
        <dbReference type="ARBA" id="ARBA00022643"/>
    </source>
</evidence>
<protein>
    <recommendedName>
        <fullName evidence="3">FAD synthase</fullName>
        <ecNumber evidence="3">2.7.7.2</ecNumber>
    </recommendedName>
</protein>
<keyword evidence="6 13" id="KW-0808">Transferase</keyword>
<dbReference type="GO" id="GO:0009398">
    <property type="term" value="P:FMN biosynthetic process"/>
    <property type="evidence" value="ECO:0007669"/>
    <property type="project" value="TreeGrafter"/>
</dbReference>
<evidence type="ECO:0000256" key="10">
    <source>
        <dbReference type="ARBA" id="ARBA00022840"/>
    </source>
</evidence>
<evidence type="ECO:0000256" key="8">
    <source>
        <dbReference type="ARBA" id="ARBA00022741"/>
    </source>
</evidence>
<comment type="catalytic activity">
    <reaction evidence="11">
        <text>FMN + ATP + H(+) = FAD + diphosphate</text>
        <dbReference type="Rhea" id="RHEA:17237"/>
        <dbReference type="ChEBI" id="CHEBI:15378"/>
        <dbReference type="ChEBI" id="CHEBI:30616"/>
        <dbReference type="ChEBI" id="CHEBI:33019"/>
        <dbReference type="ChEBI" id="CHEBI:57692"/>
        <dbReference type="ChEBI" id="CHEBI:58210"/>
        <dbReference type="EC" id="2.7.7.2"/>
    </reaction>
</comment>
<reference evidence="14" key="1">
    <citation type="submission" date="2016-10" db="EMBL/GenBank/DDBJ databases">
        <authorList>
            <person name="Varghese N."/>
            <person name="Submissions S."/>
        </authorList>
    </citation>
    <scope>NUCLEOTIDE SEQUENCE [LARGE SCALE GENOMIC DNA]</scope>
    <source>
        <strain evidence="14">DSM 11706</strain>
    </source>
</reference>
<dbReference type="InterPro" id="IPR004821">
    <property type="entry name" value="Cyt_trans-like"/>
</dbReference>
<dbReference type="InterPro" id="IPR023468">
    <property type="entry name" value="Riboflavin_kinase"/>
</dbReference>
<dbReference type="EC" id="2.7.7.2" evidence="3"/>
<dbReference type="STRING" id="126156.SAMN05421670_0002"/>
<evidence type="ECO:0000256" key="2">
    <source>
        <dbReference type="ARBA" id="ARBA00010214"/>
    </source>
</evidence>
<evidence type="ECO:0000313" key="14">
    <source>
        <dbReference type="Proteomes" id="UP000198734"/>
    </source>
</evidence>
<gene>
    <name evidence="13" type="ORF">SAMN05421670_0002</name>
</gene>
<dbReference type="InterPro" id="IPR015864">
    <property type="entry name" value="FAD_synthase"/>
</dbReference>
<dbReference type="SUPFAM" id="SSF52374">
    <property type="entry name" value="Nucleotidylyl transferase"/>
    <property type="match status" value="1"/>
</dbReference>
<dbReference type="InterPro" id="IPR014729">
    <property type="entry name" value="Rossmann-like_a/b/a_fold"/>
</dbReference>
<dbReference type="OrthoDB" id="9803667at2"/>
<evidence type="ECO:0000256" key="1">
    <source>
        <dbReference type="ARBA" id="ARBA00004726"/>
    </source>
</evidence>
<evidence type="ECO:0000256" key="7">
    <source>
        <dbReference type="ARBA" id="ARBA00022695"/>
    </source>
</evidence>
<keyword evidence="7 13" id="KW-0548">Nucleotidyltransferase</keyword>
<evidence type="ECO:0000259" key="12">
    <source>
        <dbReference type="Pfam" id="PF06574"/>
    </source>
</evidence>
<dbReference type="AlphaFoldDB" id="A0A1I6AZ72"/>
<comment type="pathway">
    <text evidence="1">Cofactor biosynthesis; FAD biosynthesis; FAD from FMN: step 1/1.</text>
</comment>
<dbReference type="RefSeq" id="WP_093538362.1">
    <property type="nucleotide sequence ID" value="NZ_FOXU01000010.1"/>
</dbReference>
<dbReference type="CDD" id="cd02064">
    <property type="entry name" value="FAD_synthetase_N"/>
    <property type="match status" value="1"/>
</dbReference>
<keyword evidence="5" id="KW-0288">FMN</keyword>
<name>A0A1I6AZ72_9BACI</name>
<feature type="domain" description="FAD synthetase" evidence="12">
    <location>
        <begin position="16"/>
        <end position="167"/>
    </location>
</feature>
<dbReference type="Pfam" id="PF06574">
    <property type="entry name" value="FAD_syn"/>
    <property type="match status" value="1"/>
</dbReference>
<organism evidence="13 14">
    <name type="scientific">Psychrobacillus psychrotolerans</name>
    <dbReference type="NCBI Taxonomy" id="126156"/>
    <lineage>
        <taxon>Bacteria</taxon>
        <taxon>Bacillati</taxon>
        <taxon>Bacillota</taxon>
        <taxon>Bacilli</taxon>
        <taxon>Bacillales</taxon>
        <taxon>Bacillaceae</taxon>
        <taxon>Psychrobacillus</taxon>
    </lineage>
</organism>
<dbReference type="PANTHER" id="PTHR22749">
    <property type="entry name" value="RIBOFLAVIN KINASE/FMN ADENYLYLTRANSFERASE"/>
    <property type="match status" value="1"/>
</dbReference>
<evidence type="ECO:0000256" key="11">
    <source>
        <dbReference type="ARBA" id="ARBA00049494"/>
    </source>
</evidence>
<evidence type="ECO:0000256" key="4">
    <source>
        <dbReference type="ARBA" id="ARBA00022630"/>
    </source>
</evidence>
<dbReference type="EMBL" id="FOXU01000010">
    <property type="protein sequence ID" value="SFQ73980.1"/>
    <property type="molecule type" value="Genomic_DNA"/>
</dbReference>
<dbReference type="GO" id="GO:0003919">
    <property type="term" value="F:FMN adenylyltransferase activity"/>
    <property type="evidence" value="ECO:0007669"/>
    <property type="project" value="UniProtKB-EC"/>
</dbReference>
<keyword evidence="13" id="KW-0418">Kinase</keyword>
<keyword evidence="10" id="KW-0067">ATP-binding</keyword>
<dbReference type="GO" id="GO:0008531">
    <property type="term" value="F:riboflavin kinase activity"/>
    <property type="evidence" value="ECO:0007669"/>
    <property type="project" value="TreeGrafter"/>
</dbReference>
<proteinExistence type="inferred from homology"/>
<keyword evidence="8" id="KW-0547">Nucleotide-binding</keyword>
<keyword evidence="14" id="KW-1185">Reference proteome</keyword>
<evidence type="ECO:0000256" key="6">
    <source>
        <dbReference type="ARBA" id="ARBA00022679"/>
    </source>
</evidence>